<dbReference type="GO" id="GO:0005524">
    <property type="term" value="F:ATP binding"/>
    <property type="evidence" value="ECO:0007669"/>
    <property type="project" value="UniProtKB-UniRule"/>
</dbReference>
<evidence type="ECO:0000256" key="1">
    <source>
        <dbReference type="ARBA" id="ARBA00022741"/>
    </source>
</evidence>
<dbReference type="SUPFAM" id="SSF52540">
    <property type="entry name" value="P-loop containing nucleoside triphosphate hydrolases"/>
    <property type="match status" value="1"/>
</dbReference>
<keyword evidence="1 5" id="KW-0547">Nucleotide-binding</keyword>
<dbReference type="Pfam" id="PF00580">
    <property type="entry name" value="UvrD-helicase"/>
    <property type="match status" value="1"/>
</dbReference>
<evidence type="ECO:0000256" key="6">
    <source>
        <dbReference type="SAM" id="MobiDB-lite"/>
    </source>
</evidence>
<dbReference type="PANTHER" id="PTHR21529">
    <property type="entry name" value="MAMMARY TURMOR VIRUS RECEPTOR HOMOLOG 1, 2 MTVR1, 2"/>
    <property type="match status" value="1"/>
</dbReference>
<dbReference type="Proteomes" id="UP001195769">
    <property type="component" value="Unassembled WGS sequence"/>
</dbReference>
<dbReference type="GeneID" id="64662485"/>
<keyword evidence="3 5" id="KW-0347">Helicase</keyword>
<feature type="domain" description="UvrD-like helicase ATP-binding" evidence="7">
    <location>
        <begin position="418"/>
        <end position="780"/>
    </location>
</feature>
<evidence type="ECO:0000256" key="2">
    <source>
        <dbReference type="ARBA" id="ARBA00022801"/>
    </source>
</evidence>
<keyword evidence="2 5" id="KW-0378">Hydrolase</keyword>
<comment type="caution">
    <text evidence="8">The sequence shown here is derived from an EMBL/GenBank/DDBJ whole genome shotgun (WGS) entry which is preliminary data.</text>
</comment>
<dbReference type="GO" id="GO:0004386">
    <property type="term" value="F:helicase activity"/>
    <property type="evidence" value="ECO:0007669"/>
    <property type="project" value="UniProtKB-UniRule"/>
</dbReference>
<organism evidence="8 9">
    <name type="scientific">Suillus fuscotomentosus</name>
    <dbReference type="NCBI Taxonomy" id="1912939"/>
    <lineage>
        <taxon>Eukaryota</taxon>
        <taxon>Fungi</taxon>
        <taxon>Dikarya</taxon>
        <taxon>Basidiomycota</taxon>
        <taxon>Agaricomycotina</taxon>
        <taxon>Agaricomycetes</taxon>
        <taxon>Agaricomycetidae</taxon>
        <taxon>Boletales</taxon>
        <taxon>Suillineae</taxon>
        <taxon>Suillaceae</taxon>
        <taxon>Suillus</taxon>
    </lineage>
</organism>
<evidence type="ECO:0000313" key="8">
    <source>
        <dbReference type="EMBL" id="KAG1893971.1"/>
    </source>
</evidence>
<feature type="compositionally biased region" description="Acidic residues" evidence="6">
    <location>
        <begin position="1866"/>
        <end position="1876"/>
    </location>
</feature>
<feature type="compositionally biased region" description="Basic and acidic residues" evidence="6">
    <location>
        <begin position="1844"/>
        <end position="1859"/>
    </location>
</feature>
<evidence type="ECO:0000259" key="7">
    <source>
        <dbReference type="PROSITE" id="PS51198"/>
    </source>
</evidence>
<sequence length="2099" mass="239066">MLDLLSKDRIVNEAGLRTALRHLDTISSSGATALQATIKHMSSSPHVFAYIISVWDRREAMISRIMTDFPRISQEYPTSVARTMLDNLSMYFLDFPAEPLAMDVSRDISRHRGFIEDALPVLCALNTMKFSGAGSFEDEIDLFDQPDDGFVKKKVPQKMYKCNRPKVHTSIDASLFLRLDVGVPLTSEAAASLSTHILMKLKNTFSFYLSLLRRTELAGDIKALLLPNVGESAKDVAPEVSSTEDVESPTTRPKAYQMVQPMKAALYFENADGFGEWRILISTEAYKNLRELRKSEKKIFKIIVGKIKQLSNGHFSDDNHKRLNGPDAGIPIYDAKMTQDLRLVYQIDCVPDQDGKSERQVIKIYGIYTHAQLDKIWDALGSHLARNGREYRRSLEKYVTFSQAFLHSLIANQDVQHVFILKPQEQEIVECTTSCYVLGRSGTGKTTTMLFKILGIQRAWEMSAADMPKPRQIFVTKSRVLATKVEEYFTKLLESLALAGYTLEELAKMKARSVQGGLVDPDDLPESQMNIPMRYSGLKDKHFPLFLTFDRLAKMIAADILDKKDSAGAFFNVDNADAHDCFVTYNVFVNQYWPHFPQNLSKNLNPWLVFSEFMGIIKGSEHALTCPEGILDRPTYLLLPHRSNPNFANKRGIMYDMFEFYTKMKRQRGHHDVADRTHAILKAFRSKKFPVQQIDYLYVDEAQDNLLIDALLLRQLCKNPDGLFWAGDTAQTISAGSSFRFDDLKAFLYRVEQQNISVNSAGACLRQPAMFQLAINYRSHGGIVNCASSVIELITKFWPNTIDNLRPERGVVDGLKPVFLTGGDKDTVRYEQFLFGESGSHIEFGAQQCILVRDDAARQKLQDQVGEIALIMTLYESKGLEFNDVLLYNFFEDSAVDLSRWSIVLNGVDGQGYAPNFERDEARYAGLKLLYVGITRARKNICIVDKSDKSEPMRVFWTSRNQIDNCIPGTDVPHLAVSSTPEEWASFGHSLFSDKHYSQAIYCFKRANLRHEVKVCEAYQLREVARSSVGVALLSDQKKAFNVAADSFTDCAATAPESQKLQYYRNSADCYVRAGDDLKAAKAYLNAQEFEQAAKRYRKAGRFNKTLHVLNDHGTDIPEETKTELWTQLRRAPLPLFPTFEEQLEFLEDYDLDYARASLLESHSRYYEAAELHLSENRPLEAVRAFIKDDSKDDSTSRAADTILEYFWRKCSFRITAKSVADEPMQHFIALANELETNKLTPATRDLISMFQNILRGNHEPLKNLALNFYKQDNKPAALLCLDHIFSRTIDIRAFTVDEMQRFLQQFHAYARLLYLILAFPDPMEHRGIQRLFSIVRLSGDQFLIPDGTFLHNSLMEIRPRITGVSEHSSGYTASRRVITQLLQQSIRMILKDKISEIDDMCCKSPVFSQCLQFLISGVCRRDNCPQEHVTVSKSDRHYYNNRVAIHIWQILILQFMYSAHPYIERRKSMRNWLKHLYEAINPPFFIQGSPAELDMNLMPLRADGMKVVKLWIRESFYSLDPFHTQAEFLTALMRITSLSFAFDRNDAPVYIRQAKCTISGPSELFRKGDNRYMVQDLLSSYQGATRSSISSGILYLLHVLDNRVCVNLSVLCDCIEDVCGAFVIKYRMDPDFNRFPLHNTVLPCSWLLFPHKFTTEKETKLPLMDKLLDEIARVVEALRVEAGMAAGFSALVRLLSLFKNPFAAELYSLVAHNIRKPFIRVKIYNIILSLHKNNPPSNWRSANYRKLVDDVVRYMTPLPGRAPLSDAYLRALLAFDDNTGVGNLVHLVHKMMDQRTRVYTSIGRRLVYEKTTEIPHLLSSYAVIAQSTLRVEAPAFVPGVGHCKDRPEVMQRDEKESTEPQPQDLEGEEEGEEDVTANADIETRDASETLDEAVALLAPDLDESLRTNGPSVAEEEAACKIQNTYRCYVRRRSSRAVNAEIDAMFMTCLKETQSPEWRRGYYGFLFLGPLPHLLVCLERGIALTRAAKAKTKGLFNKESHEKLEELGKQRSELAALLRKGLRLRRQLEPSSPSHRDRGIDALKSGVLEVDEFMQGVPGNMKDMQFDFQLAYKGIVAKKISSGKEKERPALNVEDMNDC</sequence>
<dbReference type="PANTHER" id="PTHR21529:SF4">
    <property type="entry name" value="TPR AND ANKYRIN REPEAT-CONTAINING PROTEIN 1"/>
    <property type="match status" value="1"/>
</dbReference>
<evidence type="ECO:0000256" key="3">
    <source>
        <dbReference type="ARBA" id="ARBA00022806"/>
    </source>
</evidence>
<protein>
    <recommendedName>
        <fullName evidence="7">UvrD-like helicase ATP-binding domain-containing protein</fullName>
    </recommendedName>
</protein>
<accession>A0AAD4DU94</accession>
<dbReference type="Gene3D" id="1.25.40.10">
    <property type="entry name" value="Tetratricopeptide repeat domain"/>
    <property type="match status" value="1"/>
</dbReference>
<dbReference type="EMBL" id="JABBWK010000087">
    <property type="protein sequence ID" value="KAG1893971.1"/>
    <property type="molecule type" value="Genomic_DNA"/>
</dbReference>
<keyword evidence="9" id="KW-1185">Reference proteome</keyword>
<evidence type="ECO:0000256" key="5">
    <source>
        <dbReference type="PROSITE-ProRule" id="PRU00560"/>
    </source>
</evidence>
<dbReference type="PROSITE" id="PS51198">
    <property type="entry name" value="UVRD_HELICASE_ATP_BIND"/>
    <property type="match status" value="1"/>
</dbReference>
<dbReference type="InterPro" id="IPR027417">
    <property type="entry name" value="P-loop_NTPase"/>
</dbReference>
<dbReference type="GO" id="GO:0016787">
    <property type="term" value="F:hydrolase activity"/>
    <property type="evidence" value="ECO:0007669"/>
    <property type="project" value="UniProtKB-UniRule"/>
</dbReference>
<dbReference type="InterPro" id="IPR011990">
    <property type="entry name" value="TPR-like_helical_dom_sf"/>
</dbReference>
<evidence type="ECO:0000313" key="9">
    <source>
        <dbReference type="Proteomes" id="UP001195769"/>
    </source>
</evidence>
<dbReference type="InterPro" id="IPR014016">
    <property type="entry name" value="UvrD-like_ATP-bd"/>
</dbReference>
<name>A0AAD4DU94_9AGAM</name>
<dbReference type="PROSITE" id="PS50096">
    <property type="entry name" value="IQ"/>
    <property type="match status" value="1"/>
</dbReference>
<dbReference type="InterPro" id="IPR039904">
    <property type="entry name" value="TRANK1"/>
</dbReference>
<evidence type="ECO:0000256" key="4">
    <source>
        <dbReference type="ARBA" id="ARBA00022840"/>
    </source>
</evidence>
<feature type="region of interest" description="Disordered" evidence="6">
    <location>
        <begin position="1844"/>
        <end position="1879"/>
    </location>
</feature>
<proteinExistence type="predicted"/>
<dbReference type="RefSeq" id="XP_041219547.1">
    <property type="nucleotide sequence ID" value="XM_041368187.1"/>
</dbReference>
<gene>
    <name evidence="8" type="ORF">F5891DRAFT_1195775</name>
</gene>
<feature type="binding site" evidence="5">
    <location>
        <begin position="439"/>
        <end position="446"/>
    </location>
    <ligand>
        <name>ATP</name>
        <dbReference type="ChEBI" id="CHEBI:30616"/>
    </ligand>
</feature>
<dbReference type="Gene3D" id="3.40.50.300">
    <property type="entry name" value="P-loop containing nucleotide triphosphate hydrolases"/>
    <property type="match status" value="2"/>
</dbReference>
<keyword evidence="4 5" id="KW-0067">ATP-binding</keyword>
<reference evidence="8" key="1">
    <citation type="journal article" date="2020" name="New Phytol.">
        <title>Comparative genomics reveals dynamic genome evolution in host specialist ectomycorrhizal fungi.</title>
        <authorList>
            <person name="Lofgren L.A."/>
            <person name="Nguyen N.H."/>
            <person name="Vilgalys R."/>
            <person name="Ruytinx J."/>
            <person name="Liao H.L."/>
            <person name="Branco S."/>
            <person name="Kuo A."/>
            <person name="LaButti K."/>
            <person name="Lipzen A."/>
            <person name="Andreopoulos W."/>
            <person name="Pangilinan J."/>
            <person name="Riley R."/>
            <person name="Hundley H."/>
            <person name="Na H."/>
            <person name="Barry K."/>
            <person name="Grigoriev I.V."/>
            <person name="Stajich J.E."/>
            <person name="Kennedy P.G."/>
        </authorList>
    </citation>
    <scope>NUCLEOTIDE SEQUENCE</scope>
    <source>
        <strain evidence="8">FC203</strain>
    </source>
</reference>